<accession>A0ABV3LQP6</accession>
<keyword evidence="4" id="KW-0012">Acyltransferase</keyword>
<feature type="transmembrane region" description="Helical" evidence="2">
    <location>
        <begin position="187"/>
        <end position="205"/>
    </location>
</feature>
<gene>
    <name evidence="4" type="ORF">AB0887_07405</name>
</gene>
<evidence type="ECO:0000313" key="4">
    <source>
        <dbReference type="EMBL" id="MEW2361786.1"/>
    </source>
</evidence>
<dbReference type="InterPro" id="IPR002656">
    <property type="entry name" value="Acyl_transf_3_dom"/>
</dbReference>
<feature type="transmembrane region" description="Helical" evidence="2">
    <location>
        <begin position="126"/>
        <end position="145"/>
    </location>
</feature>
<evidence type="ECO:0000259" key="3">
    <source>
        <dbReference type="Pfam" id="PF01757"/>
    </source>
</evidence>
<dbReference type="Pfam" id="PF01757">
    <property type="entry name" value="Acyl_transf_3"/>
    <property type="match status" value="1"/>
</dbReference>
<feature type="region of interest" description="Disordered" evidence="1">
    <location>
        <begin position="1"/>
        <end position="57"/>
    </location>
</feature>
<feature type="transmembrane region" description="Helical" evidence="2">
    <location>
        <begin position="62"/>
        <end position="81"/>
    </location>
</feature>
<dbReference type="InterPro" id="IPR052734">
    <property type="entry name" value="Nod_factor_acetyltransferase"/>
</dbReference>
<name>A0ABV3LQP6_9ACTN</name>
<comment type="caution">
    <text evidence="4">The sequence shown here is derived from an EMBL/GenBank/DDBJ whole genome shotgun (WGS) entry which is preliminary data.</text>
</comment>
<proteinExistence type="predicted"/>
<dbReference type="PANTHER" id="PTHR37312:SF1">
    <property type="entry name" value="MEMBRANE-BOUND ACYLTRANSFERASE YKRP-RELATED"/>
    <property type="match status" value="1"/>
</dbReference>
<protein>
    <submittedName>
        <fullName evidence="4">Acyltransferase family protein</fullName>
    </submittedName>
</protein>
<dbReference type="EMBL" id="JBEYRS010000002">
    <property type="protein sequence ID" value="MEW2361786.1"/>
    <property type="molecule type" value="Genomic_DNA"/>
</dbReference>
<dbReference type="RefSeq" id="WP_359775635.1">
    <property type="nucleotide sequence ID" value="NZ_JBEYRR010000002.1"/>
</dbReference>
<keyword evidence="2" id="KW-0812">Transmembrane</keyword>
<reference evidence="4 5" key="1">
    <citation type="submission" date="2024-06" db="EMBL/GenBank/DDBJ databases">
        <title>The Natural Products Discovery Center: Release of the First 8490 Sequenced Strains for Exploring Actinobacteria Biosynthetic Diversity.</title>
        <authorList>
            <person name="Kalkreuter E."/>
            <person name="Kautsar S.A."/>
            <person name="Yang D."/>
            <person name="Bader C.D."/>
            <person name="Teijaro C.N."/>
            <person name="Fluegel L."/>
            <person name="Davis C.M."/>
            <person name="Simpson J.R."/>
            <person name="Lauterbach L."/>
            <person name="Steele A.D."/>
            <person name="Gui C."/>
            <person name="Meng S."/>
            <person name="Li G."/>
            <person name="Viehrig K."/>
            <person name="Ye F."/>
            <person name="Su P."/>
            <person name="Kiefer A.F."/>
            <person name="Nichols A."/>
            <person name="Cepeda A.J."/>
            <person name="Yan W."/>
            <person name="Fan B."/>
            <person name="Jiang Y."/>
            <person name="Adhikari A."/>
            <person name="Zheng C.-J."/>
            <person name="Schuster L."/>
            <person name="Cowan T.M."/>
            <person name="Smanski M.J."/>
            <person name="Chevrette M.G."/>
            <person name="De Carvalho L.P.S."/>
            <person name="Shen B."/>
        </authorList>
    </citation>
    <scope>NUCLEOTIDE SEQUENCE [LARGE SCALE GENOMIC DNA]</scope>
    <source>
        <strain evidence="4 5">NPDC047833</strain>
    </source>
</reference>
<dbReference type="PANTHER" id="PTHR37312">
    <property type="entry name" value="MEMBRANE-BOUND ACYLTRANSFERASE YKRP-RELATED"/>
    <property type="match status" value="1"/>
</dbReference>
<feature type="domain" description="Acyltransferase 3" evidence="3">
    <location>
        <begin position="62"/>
        <end position="366"/>
    </location>
</feature>
<feature type="transmembrane region" description="Helical" evidence="2">
    <location>
        <begin position="279"/>
        <end position="304"/>
    </location>
</feature>
<feature type="transmembrane region" description="Helical" evidence="2">
    <location>
        <begin position="349"/>
        <end position="370"/>
    </location>
</feature>
<organism evidence="4 5">
    <name type="scientific">Streptomyces huasconensis</name>
    <dbReference type="NCBI Taxonomy" id="1854574"/>
    <lineage>
        <taxon>Bacteria</taxon>
        <taxon>Bacillati</taxon>
        <taxon>Actinomycetota</taxon>
        <taxon>Actinomycetes</taxon>
        <taxon>Kitasatosporales</taxon>
        <taxon>Streptomycetaceae</taxon>
        <taxon>Streptomyces</taxon>
    </lineage>
</organism>
<feature type="compositionally biased region" description="Pro residues" evidence="1">
    <location>
        <begin position="14"/>
        <end position="28"/>
    </location>
</feature>
<dbReference type="Proteomes" id="UP001553843">
    <property type="component" value="Unassembled WGS sequence"/>
</dbReference>
<feature type="transmembrane region" description="Helical" evidence="2">
    <location>
        <begin position="240"/>
        <end position="259"/>
    </location>
</feature>
<feature type="transmembrane region" description="Helical" evidence="2">
    <location>
        <begin position="211"/>
        <end position="228"/>
    </location>
</feature>
<sequence>MTNSVHPHGRHRAPLPPVQVPAAGPPPPRTHHPITQAAAAPPTPVGHRTATRAAKPAKQRDAFFDNAKYLAIVLVAMAHAWEPLTDHSRAAEALYMTVYTFHMPAFIVISGYFSRSFDMRPDRLRRLVTGVAVPYVIFEVAYTLFKRWADDDPAQPISLLDPWYLTWFLVALFVWRLTVPLWKIVRWPLPLALAIAMLAVISPDIGDDLDLQRVLQFLPFFVLGLFMKPEHFQLVRRREVRVLSVPVFAAAVLLAYWAAPRMTSVWFYRRDSAQELGVPWWVGIVMTLALFGCSAVLTACFFAWVPRRKMWFTLLGAGTLYGYLLHGFLAKGSRFWGWFEEYEWLHKPLGEIFVTVVAATVVTLLCTPPVQRVFRFAMEPKMEWAFKRDAAELARERARSA</sequence>
<feature type="transmembrane region" description="Helical" evidence="2">
    <location>
        <begin position="157"/>
        <end position="175"/>
    </location>
</feature>
<evidence type="ECO:0000313" key="5">
    <source>
        <dbReference type="Proteomes" id="UP001553843"/>
    </source>
</evidence>
<feature type="transmembrane region" description="Helical" evidence="2">
    <location>
        <begin position="311"/>
        <end position="329"/>
    </location>
</feature>
<keyword evidence="4" id="KW-0808">Transferase</keyword>
<keyword evidence="2" id="KW-0472">Membrane</keyword>
<evidence type="ECO:0000256" key="1">
    <source>
        <dbReference type="SAM" id="MobiDB-lite"/>
    </source>
</evidence>
<evidence type="ECO:0000256" key="2">
    <source>
        <dbReference type="SAM" id="Phobius"/>
    </source>
</evidence>
<feature type="transmembrane region" description="Helical" evidence="2">
    <location>
        <begin position="93"/>
        <end position="114"/>
    </location>
</feature>
<keyword evidence="2" id="KW-1133">Transmembrane helix</keyword>
<dbReference type="GO" id="GO:0016746">
    <property type="term" value="F:acyltransferase activity"/>
    <property type="evidence" value="ECO:0007669"/>
    <property type="project" value="UniProtKB-KW"/>
</dbReference>
<keyword evidence="5" id="KW-1185">Reference proteome</keyword>